<dbReference type="SUPFAM" id="SSF53649">
    <property type="entry name" value="Alkaline phosphatase-like"/>
    <property type="match status" value="1"/>
</dbReference>
<dbReference type="InterPro" id="IPR007312">
    <property type="entry name" value="Phosphoesterase"/>
</dbReference>
<dbReference type="Proteomes" id="UP001499854">
    <property type="component" value="Unassembled WGS sequence"/>
</dbReference>
<comment type="caution">
    <text evidence="4">The sequence shown here is derived from an EMBL/GenBank/DDBJ whole genome shotgun (WGS) entry which is preliminary data.</text>
</comment>
<dbReference type="InterPro" id="IPR017850">
    <property type="entry name" value="Alkaline_phosphatase_core_sf"/>
</dbReference>
<feature type="signal peptide" evidence="3">
    <location>
        <begin position="1"/>
        <end position="16"/>
    </location>
</feature>
<accession>A0ABN2QNI4</accession>
<organism evidence="4 5">
    <name type="scientific">Catenulispora subtropica</name>
    <dbReference type="NCBI Taxonomy" id="450798"/>
    <lineage>
        <taxon>Bacteria</taxon>
        <taxon>Bacillati</taxon>
        <taxon>Actinomycetota</taxon>
        <taxon>Actinomycetes</taxon>
        <taxon>Catenulisporales</taxon>
        <taxon>Catenulisporaceae</taxon>
        <taxon>Catenulispora</taxon>
    </lineage>
</organism>
<keyword evidence="5" id="KW-1185">Reference proteome</keyword>
<sequence length="306" mass="31453">MAIRRTPLLMAAAVLALGGCGSGSGGGGKAPAEVRTAAKPATPVTPVTLPKPDHVVVVLFENKEDKQVHGSSTAPYFNALAARGATFTNSTGVTHPSQPNYLALFSGSTQGVSGDDCLSAGKFAGPDLGGELIAAGKTFAGYSESMPSDGFTACTGKGPGGDYASKHNPWRDFSDVPAADNRTFAAFPQDFSQLPTVSFVVPNMCDDMHDCGVATGDAWLKAGLGAYADWAPAHNSLLVVTFDEDDFTEANVIPTIIVGAGVKPGPTAQHIDHYAMLRTLEDLYGLPHAGASAQAAPITGIWTTGS</sequence>
<name>A0ABN2QNI4_9ACTN</name>
<reference evidence="4 5" key="1">
    <citation type="journal article" date="2019" name="Int. J. Syst. Evol. Microbiol.">
        <title>The Global Catalogue of Microorganisms (GCM) 10K type strain sequencing project: providing services to taxonomists for standard genome sequencing and annotation.</title>
        <authorList>
            <consortium name="The Broad Institute Genomics Platform"/>
            <consortium name="The Broad Institute Genome Sequencing Center for Infectious Disease"/>
            <person name="Wu L."/>
            <person name="Ma J."/>
        </authorList>
    </citation>
    <scope>NUCLEOTIDE SEQUENCE [LARGE SCALE GENOMIC DNA]</scope>
    <source>
        <strain evidence="4 5">JCM 16013</strain>
    </source>
</reference>
<dbReference type="PROSITE" id="PS51257">
    <property type="entry name" value="PROKAR_LIPOPROTEIN"/>
    <property type="match status" value="1"/>
</dbReference>
<proteinExistence type="predicted"/>
<feature type="chain" id="PRO_5046688466" evidence="3">
    <location>
        <begin position="17"/>
        <end position="306"/>
    </location>
</feature>
<keyword evidence="1" id="KW-0378">Hydrolase</keyword>
<evidence type="ECO:0000256" key="3">
    <source>
        <dbReference type="SAM" id="SignalP"/>
    </source>
</evidence>
<evidence type="ECO:0000256" key="1">
    <source>
        <dbReference type="ARBA" id="ARBA00022801"/>
    </source>
</evidence>
<dbReference type="EMBL" id="BAAAQM010000003">
    <property type="protein sequence ID" value="GAA1955569.1"/>
    <property type="molecule type" value="Genomic_DNA"/>
</dbReference>
<dbReference type="Pfam" id="PF04185">
    <property type="entry name" value="Phosphoesterase"/>
    <property type="match status" value="1"/>
</dbReference>
<gene>
    <name evidence="4" type="ORF">GCM10009838_09080</name>
</gene>
<evidence type="ECO:0000313" key="4">
    <source>
        <dbReference type="EMBL" id="GAA1955569.1"/>
    </source>
</evidence>
<dbReference type="PANTHER" id="PTHR31956">
    <property type="entry name" value="NON-SPECIFIC PHOSPHOLIPASE C4-RELATED"/>
    <property type="match status" value="1"/>
</dbReference>
<keyword evidence="3" id="KW-0732">Signal</keyword>
<evidence type="ECO:0000256" key="2">
    <source>
        <dbReference type="ARBA" id="ARBA00023026"/>
    </source>
</evidence>
<dbReference type="PANTHER" id="PTHR31956:SF1">
    <property type="entry name" value="NON-SPECIFIC PHOSPHOLIPASE C1"/>
    <property type="match status" value="1"/>
</dbReference>
<keyword evidence="2" id="KW-0843">Virulence</keyword>
<dbReference type="Gene3D" id="3.40.720.10">
    <property type="entry name" value="Alkaline Phosphatase, subunit A"/>
    <property type="match status" value="1"/>
</dbReference>
<protein>
    <submittedName>
        <fullName evidence="4">Alkaline phosphatase family protein</fullName>
    </submittedName>
</protein>
<evidence type="ECO:0000313" key="5">
    <source>
        <dbReference type="Proteomes" id="UP001499854"/>
    </source>
</evidence>